<dbReference type="SUPFAM" id="SSF57667">
    <property type="entry name" value="beta-beta-alpha zinc fingers"/>
    <property type="match status" value="5"/>
</dbReference>
<dbReference type="InterPro" id="IPR036236">
    <property type="entry name" value="Znf_C2H2_sf"/>
</dbReference>
<keyword evidence="8" id="KW-0238">DNA-binding</keyword>
<dbReference type="InterPro" id="IPR013087">
    <property type="entry name" value="Znf_C2H2_type"/>
</dbReference>
<keyword evidence="3" id="KW-0479">Metal-binding</keyword>
<dbReference type="Proteomes" id="UP001190640">
    <property type="component" value="Chromosome 4"/>
</dbReference>
<evidence type="ECO:0000313" key="16">
    <source>
        <dbReference type="RefSeq" id="XP_054832558.1"/>
    </source>
</evidence>
<feature type="domain" description="C2H2-type" evidence="13">
    <location>
        <begin position="277"/>
        <end position="304"/>
    </location>
</feature>
<feature type="domain" description="C2H2-type" evidence="13">
    <location>
        <begin position="361"/>
        <end position="388"/>
    </location>
</feature>
<dbReference type="FunFam" id="3.30.160.60:FF:000218">
    <property type="entry name" value="Zinc finger protein 10"/>
    <property type="match status" value="1"/>
</dbReference>
<dbReference type="GeneID" id="129327832"/>
<evidence type="ECO:0000256" key="12">
    <source>
        <dbReference type="SAM" id="MobiDB-lite"/>
    </source>
</evidence>
<evidence type="ECO:0000256" key="8">
    <source>
        <dbReference type="ARBA" id="ARBA00023125"/>
    </source>
</evidence>
<keyword evidence="7" id="KW-0805">Transcription regulation</keyword>
<dbReference type="Pfam" id="PF00096">
    <property type="entry name" value="zf-C2H2"/>
    <property type="match status" value="6"/>
</dbReference>
<dbReference type="SMART" id="SM00355">
    <property type="entry name" value="ZnF_C2H2"/>
    <property type="match status" value="8"/>
</dbReference>
<gene>
    <name evidence="16" type="primary">LOC129327832</name>
</gene>
<feature type="compositionally biased region" description="Basic and acidic residues" evidence="12">
    <location>
        <begin position="1"/>
        <end position="12"/>
    </location>
</feature>
<dbReference type="Gene3D" id="3.30.160.60">
    <property type="entry name" value="Classic Zinc Finger"/>
    <property type="match status" value="10"/>
</dbReference>
<dbReference type="GO" id="GO:0000981">
    <property type="term" value="F:DNA-binding transcription factor activity, RNA polymerase II-specific"/>
    <property type="evidence" value="ECO:0007669"/>
    <property type="project" value="TreeGrafter"/>
</dbReference>
<protein>
    <submittedName>
        <fullName evidence="16">Zinc finger protein 3-like</fullName>
    </submittedName>
</protein>
<dbReference type="Pfam" id="PF13465">
    <property type="entry name" value="zf-H2C2_2"/>
    <property type="match status" value="1"/>
</dbReference>
<feature type="compositionally biased region" description="Polar residues" evidence="12">
    <location>
        <begin position="115"/>
        <end position="124"/>
    </location>
</feature>
<feature type="compositionally biased region" description="Basic and acidic residues" evidence="12">
    <location>
        <begin position="87"/>
        <end position="108"/>
    </location>
</feature>
<organism evidence="15 16">
    <name type="scientific">Eublepharis macularius</name>
    <name type="common">Leopard gecko</name>
    <name type="synonym">Cyrtodactylus macularius</name>
    <dbReference type="NCBI Taxonomy" id="481883"/>
    <lineage>
        <taxon>Eukaryota</taxon>
        <taxon>Metazoa</taxon>
        <taxon>Chordata</taxon>
        <taxon>Craniata</taxon>
        <taxon>Vertebrata</taxon>
        <taxon>Euteleostomi</taxon>
        <taxon>Lepidosauria</taxon>
        <taxon>Squamata</taxon>
        <taxon>Bifurcata</taxon>
        <taxon>Gekkota</taxon>
        <taxon>Eublepharidae</taxon>
        <taxon>Eublepharinae</taxon>
        <taxon>Eublepharis</taxon>
    </lineage>
</organism>
<evidence type="ECO:0000256" key="3">
    <source>
        <dbReference type="ARBA" id="ARBA00022723"/>
    </source>
</evidence>
<dbReference type="PROSITE" id="PS50805">
    <property type="entry name" value="KRAB"/>
    <property type="match status" value="1"/>
</dbReference>
<dbReference type="FunFam" id="3.30.160.60:FF:001772">
    <property type="entry name" value="Uncharacterized protein"/>
    <property type="match status" value="1"/>
</dbReference>
<evidence type="ECO:0000313" key="15">
    <source>
        <dbReference type="Proteomes" id="UP001190640"/>
    </source>
</evidence>
<keyword evidence="6" id="KW-0862">Zinc</keyword>
<feature type="domain" description="C2H2-type" evidence="13">
    <location>
        <begin position="255"/>
        <end position="276"/>
    </location>
</feature>
<dbReference type="PROSITE" id="PS00028">
    <property type="entry name" value="ZINC_FINGER_C2H2_1"/>
    <property type="match status" value="8"/>
</dbReference>
<feature type="region of interest" description="Disordered" evidence="12">
    <location>
        <begin position="192"/>
        <end position="231"/>
    </location>
</feature>
<evidence type="ECO:0000256" key="4">
    <source>
        <dbReference type="ARBA" id="ARBA00022737"/>
    </source>
</evidence>
<keyword evidence="10" id="KW-0539">Nucleus</keyword>
<dbReference type="SUPFAM" id="SSF109640">
    <property type="entry name" value="KRAB domain (Kruppel-associated box)"/>
    <property type="match status" value="1"/>
</dbReference>
<evidence type="ECO:0000256" key="7">
    <source>
        <dbReference type="ARBA" id="ARBA00023015"/>
    </source>
</evidence>
<evidence type="ECO:0000256" key="9">
    <source>
        <dbReference type="ARBA" id="ARBA00023163"/>
    </source>
</evidence>
<dbReference type="KEGG" id="emc:129327832"/>
<dbReference type="InterPro" id="IPR036051">
    <property type="entry name" value="KRAB_dom_sf"/>
</dbReference>
<evidence type="ECO:0000256" key="2">
    <source>
        <dbReference type="ARBA" id="ARBA00006991"/>
    </source>
</evidence>
<feature type="domain" description="C2H2-type" evidence="13">
    <location>
        <begin position="333"/>
        <end position="360"/>
    </location>
</feature>
<dbReference type="GO" id="GO:0005634">
    <property type="term" value="C:nucleus"/>
    <property type="evidence" value="ECO:0007669"/>
    <property type="project" value="UniProtKB-SubCell"/>
</dbReference>
<feature type="domain" description="KRAB" evidence="14">
    <location>
        <begin position="148"/>
        <end position="224"/>
    </location>
</feature>
<reference evidence="16" key="1">
    <citation type="submission" date="2025-08" db="UniProtKB">
        <authorList>
            <consortium name="RefSeq"/>
        </authorList>
    </citation>
    <scope>IDENTIFICATION</scope>
    <source>
        <tissue evidence="16">Blood</tissue>
    </source>
</reference>
<dbReference type="FunFam" id="3.30.160.60:FF:002254">
    <property type="entry name" value="Zinc finger protein 540"/>
    <property type="match status" value="1"/>
</dbReference>
<feature type="region of interest" description="Disordered" evidence="12">
    <location>
        <begin position="87"/>
        <end position="138"/>
    </location>
</feature>
<evidence type="ECO:0000256" key="6">
    <source>
        <dbReference type="ARBA" id="ARBA00022833"/>
    </source>
</evidence>
<keyword evidence="9" id="KW-0804">Transcription</keyword>
<dbReference type="InterPro" id="IPR001909">
    <property type="entry name" value="KRAB"/>
</dbReference>
<dbReference type="GO" id="GO:0008270">
    <property type="term" value="F:zinc ion binding"/>
    <property type="evidence" value="ECO:0007669"/>
    <property type="project" value="UniProtKB-KW"/>
</dbReference>
<dbReference type="PROSITE" id="PS50157">
    <property type="entry name" value="ZINC_FINGER_C2H2_2"/>
    <property type="match status" value="9"/>
</dbReference>
<keyword evidence="5 11" id="KW-0863">Zinc-finger</keyword>
<evidence type="ECO:0000259" key="14">
    <source>
        <dbReference type="PROSITE" id="PS50805"/>
    </source>
</evidence>
<keyword evidence="4" id="KW-0677">Repeat</keyword>
<feature type="region of interest" description="Disordered" evidence="12">
    <location>
        <begin position="1"/>
        <end position="54"/>
    </location>
</feature>
<dbReference type="CDD" id="cd07765">
    <property type="entry name" value="KRAB_A-box"/>
    <property type="match status" value="1"/>
</dbReference>
<dbReference type="PANTHER" id="PTHR24379">
    <property type="entry name" value="KRAB AND ZINC FINGER DOMAIN-CONTAINING"/>
    <property type="match status" value="1"/>
</dbReference>
<proteinExistence type="inferred from homology"/>
<dbReference type="RefSeq" id="XP_054832558.1">
    <property type="nucleotide sequence ID" value="XM_054976583.1"/>
</dbReference>
<evidence type="ECO:0000259" key="13">
    <source>
        <dbReference type="PROSITE" id="PS50157"/>
    </source>
</evidence>
<feature type="domain" description="C2H2-type" evidence="13">
    <location>
        <begin position="305"/>
        <end position="332"/>
    </location>
</feature>
<dbReference type="Gene3D" id="6.10.140.140">
    <property type="match status" value="1"/>
</dbReference>
<dbReference type="SMART" id="SM00349">
    <property type="entry name" value="KRAB"/>
    <property type="match status" value="1"/>
</dbReference>
<sequence length="514" mass="58144">MDSLEHRGKTEEEGSAGRQGGKRHDAIKTESSEEFWERALQKSLHEDSPCSDKRQQSFRQFLYHQAEGPREAVALAEGFLLSQMEAKKQEGQGPPKAEEGTPDAKETSLPKGLQRDQSITSQGSGMVPAMHSGSPLLGDGMEPGQCLMSFEDVAVYFTKEEWALLDRDQRNLHWEVMMENYGNVAYLAGGQERQNESRPFTPYLEEKGHQRRRTTEDQARKNCNSSPPQSDDLHEILVQEKVVEGKEWAQGPMFGESFSMKSNLNAHWQIHTGEKPYKCLECGKNFTWSSTLATHQRIHTEEEPYKCSVCGKNFSTAAVLIRHLRIHTGEKPYVCLQCGKSFCQSSSLTRHQRIHTGEKPYKCSVCGKSFSASSVLSNHQRIHTGEKPFQCSECGKNFCQRAKLIRHQAVHTGEKPYTCLQCGKGCRDRPDLISHQRIHTGEKPYQCSVCGKGYGQSSYLNKHQRIHTGEKPYKCSECGKGFTMNSVLKRHQRIHTGEKPYKCSDSDMSFCPKI</sequence>
<evidence type="ECO:0000256" key="5">
    <source>
        <dbReference type="ARBA" id="ARBA00022771"/>
    </source>
</evidence>
<feature type="compositionally biased region" description="Basic and acidic residues" evidence="12">
    <location>
        <begin position="204"/>
        <end position="220"/>
    </location>
</feature>
<evidence type="ECO:0000256" key="1">
    <source>
        <dbReference type="ARBA" id="ARBA00004123"/>
    </source>
</evidence>
<name>A0AA97J6I4_EUBMA</name>
<comment type="similarity">
    <text evidence="2">Belongs to the krueppel C2H2-type zinc-finger protein family.</text>
</comment>
<dbReference type="FunFam" id="3.30.160.60:FF:001430">
    <property type="entry name" value="Uncharacterized protein"/>
    <property type="match status" value="1"/>
</dbReference>
<dbReference type="FunFam" id="3.30.160.60:FF:000478">
    <property type="entry name" value="Zinc finger protein 133"/>
    <property type="match status" value="1"/>
</dbReference>
<feature type="domain" description="C2H2-type" evidence="13">
    <location>
        <begin position="473"/>
        <end position="500"/>
    </location>
</feature>
<keyword evidence="15" id="KW-1185">Reference proteome</keyword>
<dbReference type="GO" id="GO:0000977">
    <property type="term" value="F:RNA polymerase II transcription regulatory region sequence-specific DNA binding"/>
    <property type="evidence" value="ECO:0007669"/>
    <property type="project" value="TreeGrafter"/>
</dbReference>
<dbReference type="FunFam" id="3.30.160.60:FF:002343">
    <property type="entry name" value="Zinc finger protein 33A"/>
    <property type="match status" value="2"/>
</dbReference>
<dbReference type="Pfam" id="PF01352">
    <property type="entry name" value="KRAB"/>
    <property type="match status" value="1"/>
</dbReference>
<dbReference type="FunFam" id="3.30.160.60:FF:002090">
    <property type="entry name" value="Zinc finger protein 473"/>
    <property type="match status" value="1"/>
</dbReference>
<evidence type="ECO:0000256" key="10">
    <source>
        <dbReference type="ARBA" id="ARBA00023242"/>
    </source>
</evidence>
<comment type="subcellular location">
    <subcellularLocation>
        <location evidence="1">Nucleus</location>
    </subcellularLocation>
</comment>
<dbReference type="PANTHER" id="PTHR24379:SF122">
    <property type="entry name" value="SIMILAR TO ZINC FINGER PROTEIN 84 (HPF2)"/>
    <property type="match status" value="1"/>
</dbReference>
<feature type="compositionally biased region" description="Basic and acidic residues" evidence="12">
    <location>
        <begin position="22"/>
        <end position="54"/>
    </location>
</feature>
<accession>A0AA97J6I4</accession>
<dbReference type="AlphaFoldDB" id="A0AA97J6I4"/>
<feature type="domain" description="C2H2-type" evidence="13">
    <location>
        <begin position="445"/>
        <end position="472"/>
    </location>
</feature>
<feature type="domain" description="C2H2-type" evidence="13">
    <location>
        <begin position="417"/>
        <end position="444"/>
    </location>
</feature>
<evidence type="ECO:0000256" key="11">
    <source>
        <dbReference type="PROSITE-ProRule" id="PRU00042"/>
    </source>
</evidence>
<feature type="domain" description="C2H2-type" evidence="13">
    <location>
        <begin position="389"/>
        <end position="416"/>
    </location>
</feature>